<dbReference type="Proteomes" id="UP000095284">
    <property type="component" value="Unplaced"/>
</dbReference>
<keyword evidence="2" id="KW-0677">Repeat</keyword>
<evidence type="ECO:0000313" key="7">
    <source>
        <dbReference type="WBParaSite" id="BXY_1743900.1"/>
    </source>
</evidence>
<dbReference type="WBParaSite" id="BXY_1743900.1">
    <property type="protein sequence ID" value="BXY_1743900.1"/>
    <property type="gene ID" value="BXY_1743900"/>
</dbReference>
<reference evidence="4" key="2">
    <citation type="submission" date="2020-08" db="EMBL/GenBank/DDBJ databases">
        <authorList>
            <person name="Kikuchi T."/>
        </authorList>
    </citation>
    <scope>NUCLEOTIDE SEQUENCE</scope>
    <source>
        <strain evidence="3">Ka4C1</strain>
    </source>
</reference>
<dbReference type="InterPro" id="IPR040239">
    <property type="entry name" value="HcpB-like"/>
</dbReference>
<dbReference type="SUPFAM" id="SSF81901">
    <property type="entry name" value="HCP-like"/>
    <property type="match status" value="1"/>
</dbReference>
<dbReference type="eggNOG" id="KOG4014">
    <property type="taxonomic scope" value="Eukaryota"/>
</dbReference>
<dbReference type="Pfam" id="PF08238">
    <property type="entry name" value="Sel1"/>
    <property type="match status" value="4"/>
</dbReference>
<evidence type="ECO:0000313" key="3">
    <source>
        <dbReference type="EMBL" id="CAD5216445.1"/>
    </source>
</evidence>
<dbReference type="PANTHER" id="PTHR13891:SF1">
    <property type="entry name" value="CYTOCHROME C OXIDASE ASSEMBLY FACTOR 7"/>
    <property type="match status" value="1"/>
</dbReference>
<dbReference type="SMART" id="SM00671">
    <property type="entry name" value="SEL1"/>
    <property type="match status" value="4"/>
</dbReference>
<dbReference type="InterPro" id="IPR006597">
    <property type="entry name" value="Sel1-like"/>
</dbReference>
<dbReference type="OrthoDB" id="272077at2759"/>
<dbReference type="EMBL" id="CAJFCV020000002">
    <property type="protein sequence ID" value="CAG9099597.1"/>
    <property type="molecule type" value="Genomic_DNA"/>
</dbReference>
<name>A0A1I7SWK8_BURXY</name>
<comment type="similarity">
    <text evidence="1">Belongs to the hcp beta-lactamase family.</text>
</comment>
<sequence length="250" mass="28704">MPVAKVSENIEEEQAERREYVKNIGIEYRYGCYEEKRAESCHILGDYMEAIEQSFSKAYQLYKDNCEERKFPKSCYKLALYTLVGKECEPSLKKMIEPLKIACDAKVPPACRYLSLVYWNGEPDREPDSNKAEEYMKRACELEDSEACWLLSTWYINSDNFKVVKKGVRKDININRDRLGRLEKDMTKALKYAELACDLNIPQSCVNAARILKIGDGVPKDLDKAKLLLDKAKAIAESMKKGDLTSDYTG</sequence>
<dbReference type="Gene3D" id="1.25.40.10">
    <property type="entry name" value="Tetratricopeptide repeat domain"/>
    <property type="match status" value="1"/>
</dbReference>
<proteinExistence type="inferred from homology"/>
<evidence type="ECO:0000313" key="6">
    <source>
        <dbReference type="Proteomes" id="UP000659654"/>
    </source>
</evidence>
<accession>A0A1I7SWK8</accession>
<evidence type="ECO:0000256" key="2">
    <source>
        <dbReference type="ARBA" id="ARBA00022737"/>
    </source>
</evidence>
<dbReference type="GO" id="GO:0005758">
    <property type="term" value="C:mitochondrial intermembrane space"/>
    <property type="evidence" value="ECO:0007669"/>
    <property type="project" value="TreeGrafter"/>
</dbReference>
<dbReference type="InterPro" id="IPR011990">
    <property type="entry name" value="TPR-like_helical_dom_sf"/>
</dbReference>
<dbReference type="Proteomes" id="UP000582659">
    <property type="component" value="Unassembled WGS sequence"/>
</dbReference>
<evidence type="ECO:0000256" key="1">
    <source>
        <dbReference type="ARBA" id="ARBA00008486"/>
    </source>
</evidence>
<evidence type="ECO:0000313" key="4">
    <source>
        <dbReference type="EMBL" id="CAG9099597.1"/>
    </source>
</evidence>
<gene>
    <name evidence="3" type="ORF">BXYJ_LOCUS4533</name>
</gene>
<evidence type="ECO:0000313" key="5">
    <source>
        <dbReference type="Proteomes" id="UP000095284"/>
    </source>
</evidence>
<dbReference type="SMR" id="A0A1I7SWK8"/>
<dbReference type="AlphaFoldDB" id="A0A1I7SWK8"/>
<keyword evidence="6" id="KW-1185">Reference proteome</keyword>
<dbReference type="Proteomes" id="UP000659654">
    <property type="component" value="Unassembled WGS sequence"/>
</dbReference>
<dbReference type="EMBL" id="CAJFDI010000002">
    <property type="protein sequence ID" value="CAD5216445.1"/>
    <property type="molecule type" value="Genomic_DNA"/>
</dbReference>
<dbReference type="PANTHER" id="PTHR13891">
    <property type="entry name" value="CYTOCHROME C OXIDASE ASSEMBLY FACTOR 7"/>
    <property type="match status" value="1"/>
</dbReference>
<organism evidence="5 7">
    <name type="scientific">Bursaphelenchus xylophilus</name>
    <name type="common">Pinewood nematode worm</name>
    <name type="synonym">Aphelenchoides xylophilus</name>
    <dbReference type="NCBI Taxonomy" id="6326"/>
    <lineage>
        <taxon>Eukaryota</taxon>
        <taxon>Metazoa</taxon>
        <taxon>Ecdysozoa</taxon>
        <taxon>Nematoda</taxon>
        <taxon>Chromadorea</taxon>
        <taxon>Rhabditida</taxon>
        <taxon>Tylenchina</taxon>
        <taxon>Tylenchomorpha</taxon>
        <taxon>Aphelenchoidea</taxon>
        <taxon>Aphelenchoididae</taxon>
        <taxon>Bursaphelenchus</taxon>
    </lineage>
</organism>
<protein>
    <submittedName>
        <fullName evidence="3">(pine wood nematode) hypothetical protein</fullName>
    </submittedName>
</protein>
<reference evidence="7" key="1">
    <citation type="submission" date="2016-11" db="UniProtKB">
        <authorList>
            <consortium name="WormBaseParasite"/>
        </authorList>
    </citation>
    <scope>IDENTIFICATION</scope>
</reference>